<accession>A0A367UFA9</accession>
<comment type="caution">
    <text evidence="1">The sequence shown here is derived from an EMBL/GenBank/DDBJ whole genome shotgun (WGS) entry which is preliminary data.</text>
</comment>
<sequence>MLDDAWIVGAVLSKQIRDIANDRDEWAAHSSRIAKNRDSWKEHAKSVELSRDEWKAYAQQLEQERDGLVDFGNNLLANIAQLQAHVAGLKHVVKSLQKIHPDSVVFSASDEISNEGKHFAVADLLYLKAYNQVLEKLGTQAKHKQ</sequence>
<dbReference type="EMBL" id="JPWA01000008">
    <property type="protein sequence ID" value="RCK06363.1"/>
    <property type="molecule type" value="Genomic_DNA"/>
</dbReference>
<gene>
    <name evidence="1" type="ORF">TH5_09195</name>
</gene>
<reference evidence="1 2" key="1">
    <citation type="submission" date="2014-07" db="EMBL/GenBank/DDBJ databases">
        <title>Draft genome sequence of Thalassospira xianhensis P-4 (MCCC 1A02616).</title>
        <authorList>
            <person name="Lai Q."/>
            <person name="Shao Z."/>
        </authorList>
    </citation>
    <scope>NUCLEOTIDE SEQUENCE [LARGE SCALE GENOMIC DNA]</scope>
    <source>
        <strain evidence="1 2">MCCC 1A02616</strain>
    </source>
</reference>
<dbReference type="AlphaFoldDB" id="A0A367UFA9"/>
<organism evidence="1 2">
    <name type="scientific">Thalassospira xianhensis MCCC 1A02616</name>
    <dbReference type="NCBI Taxonomy" id="1177929"/>
    <lineage>
        <taxon>Bacteria</taxon>
        <taxon>Pseudomonadati</taxon>
        <taxon>Pseudomonadota</taxon>
        <taxon>Alphaproteobacteria</taxon>
        <taxon>Rhodospirillales</taxon>
        <taxon>Thalassospiraceae</taxon>
        <taxon>Thalassospira</taxon>
    </lineage>
</organism>
<name>A0A367UFA9_9PROT</name>
<dbReference type="Proteomes" id="UP000252419">
    <property type="component" value="Unassembled WGS sequence"/>
</dbReference>
<evidence type="ECO:0000313" key="2">
    <source>
        <dbReference type="Proteomes" id="UP000252419"/>
    </source>
</evidence>
<protein>
    <submittedName>
        <fullName evidence="1">Uncharacterized protein</fullName>
    </submittedName>
</protein>
<keyword evidence="2" id="KW-1185">Reference proteome</keyword>
<proteinExistence type="predicted"/>
<dbReference type="RefSeq" id="WP_114121573.1">
    <property type="nucleotide sequence ID" value="NZ_JPWA01000008.1"/>
</dbReference>
<evidence type="ECO:0000313" key="1">
    <source>
        <dbReference type="EMBL" id="RCK06363.1"/>
    </source>
</evidence>